<evidence type="ECO:0000313" key="1">
    <source>
        <dbReference type="EMBL" id="RXH98509.1"/>
    </source>
</evidence>
<name>A0A498JRE5_MALDO</name>
<dbReference type="AlphaFoldDB" id="A0A498JRE5"/>
<reference evidence="1 2" key="1">
    <citation type="submission" date="2018-10" db="EMBL/GenBank/DDBJ databases">
        <title>A high-quality apple genome assembly.</title>
        <authorList>
            <person name="Hu J."/>
        </authorList>
    </citation>
    <scope>NUCLEOTIDE SEQUENCE [LARGE SCALE GENOMIC DNA]</scope>
    <source>
        <strain evidence="2">cv. HFTH1</strain>
        <tissue evidence="1">Young leaf</tissue>
    </source>
</reference>
<dbReference type="EMBL" id="RDQH01000331">
    <property type="protein sequence ID" value="RXH98509.1"/>
    <property type="molecule type" value="Genomic_DNA"/>
</dbReference>
<sequence>MSDVFEGYERHYSELSANLTKRWTLMWNLAPMDPLDLKRILSLYDINEDDIDGVTDRSQLSTVLKFVMIIFKFL</sequence>
<keyword evidence="2" id="KW-1185">Reference proteome</keyword>
<comment type="caution">
    <text evidence="1">The sequence shown here is derived from an EMBL/GenBank/DDBJ whole genome shotgun (WGS) entry which is preliminary data.</text>
</comment>
<protein>
    <submittedName>
        <fullName evidence="1">Uncharacterized protein</fullName>
    </submittedName>
</protein>
<organism evidence="1 2">
    <name type="scientific">Malus domestica</name>
    <name type="common">Apple</name>
    <name type="synonym">Pyrus malus</name>
    <dbReference type="NCBI Taxonomy" id="3750"/>
    <lineage>
        <taxon>Eukaryota</taxon>
        <taxon>Viridiplantae</taxon>
        <taxon>Streptophyta</taxon>
        <taxon>Embryophyta</taxon>
        <taxon>Tracheophyta</taxon>
        <taxon>Spermatophyta</taxon>
        <taxon>Magnoliopsida</taxon>
        <taxon>eudicotyledons</taxon>
        <taxon>Gunneridae</taxon>
        <taxon>Pentapetalae</taxon>
        <taxon>rosids</taxon>
        <taxon>fabids</taxon>
        <taxon>Rosales</taxon>
        <taxon>Rosaceae</taxon>
        <taxon>Amygdaloideae</taxon>
        <taxon>Maleae</taxon>
        <taxon>Malus</taxon>
    </lineage>
</organism>
<dbReference type="Proteomes" id="UP000290289">
    <property type="component" value="Chromosome 5"/>
</dbReference>
<accession>A0A498JRE5</accession>
<gene>
    <name evidence="1" type="ORF">DVH24_010834</name>
</gene>
<proteinExistence type="predicted"/>
<evidence type="ECO:0000313" key="2">
    <source>
        <dbReference type="Proteomes" id="UP000290289"/>
    </source>
</evidence>